<dbReference type="SFLD" id="SFLDS00028">
    <property type="entry name" value="Proline_Racemase"/>
    <property type="match status" value="1"/>
</dbReference>
<proteinExistence type="inferred from homology"/>
<dbReference type="PANTHER" id="PTHR33442">
    <property type="entry name" value="TRANS-3-HYDROXY-L-PROLINE DEHYDRATASE"/>
    <property type="match status" value="1"/>
</dbReference>
<dbReference type="Proteomes" id="UP000199439">
    <property type="component" value="Unassembled WGS sequence"/>
</dbReference>
<gene>
    <name evidence="2" type="ORF">SAMN04487987_105214</name>
</gene>
<dbReference type="GO" id="GO:0047580">
    <property type="term" value="F:4-hydroxyproline epimerase activity"/>
    <property type="evidence" value="ECO:0007669"/>
    <property type="project" value="TreeGrafter"/>
</dbReference>
<evidence type="ECO:0000256" key="1">
    <source>
        <dbReference type="ARBA" id="ARBA00007529"/>
    </source>
</evidence>
<dbReference type="FunFam" id="3.10.310.10:FF:000005">
    <property type="entry name" value="Proline racemase"/>
    <property type="match status" value="1"/>
</dbReference>
<dbReference type="PIRSF" id="PIRSF029792">
    <property type="entry name" value="Pro_racemase"/>
    <property type="match status" value="1"/>
</dbReference>
<dbReference type="NCBIfam" id="NF010578">
    <property type="entry name" value="PRK13971.1"/>
    <property type="match status" value="1"/>
</dbReference>
<name>A0A1I1Q5V1_9FLAO</name>
<evidence type="ECO:0000313" key="2">
    <source>
        <dbReference type="EMBL" id="SFD17415.1"/>
    </source>
</evidence>
<dbReference type="STRING" id="870482.SAMN04487987_105214"/>
<dbReference type="AlphaFoldDB" id="A0A1I1Q5V1"/>
<comment type="similarity">
    <text evidence="1">Belongs to the proline racemase family.</text>
</comment>
<dbReference type="SUPFAM" id="SSF54506">
    <property type="entry name" value="Diaminopimelate epimerase-like"/>
    <property type="match status" value="1"/>
</dbReference>
<sequence>MSRNTFVCIDAHTCGNPVRVIKEGGPNLIGNTMSEKRQHFLKEFDWIRKGLMFEPRGHDMMSGSILYPPHNPENDFSILFIETSGCLPMCGHGTIGTITIAIEEDLIMPKTPGIIKMETPAGLVNVEYKQTGKKVDWVRLTNVKSYLAAEGLTVNCPELGALTFDVSYGGNYYAIVDPQKNFSGIHDFSAGKIIQYSQVLRERINNKYPNMFIHPENKTIRDVSHMLWTGKSIDPSSTARNAVFYGNKAIDRSPCGTGTSAVMAQRYAKGKLKIRENFIHESFIGSKFIGRIEEETTINGKPAVIPSIQGWAKVFGYNTIIIDDNDPYAHGFQVI</sequence>
<dbReference type="OrthoDB" id="181267at2"/>
<dbReference type="Gene3D" id="3.10.310.10">
    <property type="entry name" value="Diaminopimelate Epimerase, Chain A, domain 1"/>
    <property type="match status" value="2"/>
</dbReference>
<dbReference type="EMBL" id="FOMI01000005">
    <property type="protein sequence ID" value="SFD17415.1"/>
    <property type="molecule type" value="Genomic_DNA"/>
</dbReference>
<organism evidence="2 3">
    <name type="scientific">Algibacter pectinivorans</name>
    <dbReference type="NCBI Taxonomy" id="870482"/>
    <lineage>
        <taxon>Bacteria</taxon>
        <taxon>Pseudomonadati</taxon>
        <taxon>Bacteroidota</taxon>
        <taxon>Flavobacteriia</taxon>
        <taxon>Flavobacteriales</taxon>
        <taxon>Flavobacteriaceae</taxon>
        <taxon>Algibacter</taxon>
    </lineage>
</organism>
<dbReference type="PANTHER" id="PTHR33442:SF5">
    <property type="entry name" value="BIFUNCTIONAL TRANS-3-HYDROXY-L-PROLINE DEHYDRATASE_2-EPIMERASE"/>
    <property type="match status" value="1"/>
</dbReference>
<reference evidence="3" key="1">
    <citation type="submission" date="2016-10" db="EMBL/GenBank/DDBJ databases">
        <authorList>
            <person name="Varghese N."/>
            <person name="Submissions S."/>
        </authorList>
    </citation>
    <scope>NUCLEOTIDE SEQUENCE [LARGE SCALE GENOMIC DNA]</scope>
    <source>
        <strain evidence="3">DSM 25730</strain>
    </source>
</reference>
<dbReference type="InterPro" id="IPR008794">
    <property type="entry name" value="Pro_racemase_fam"/>
</dbReference>
<accession>A0A1I1Q5V1</accession>
<dbReference type="Pfam" id="PF05544">
    <property type="entry name" value="Pro_racemase"/>
    <property type="match status" value="1"/>
</dbReference>
<keyword evidence="3" id="KW-1185">Reference proteome</keyword>
<dbReference type="RefSeq" id="WP_092851601.1">
    <property type="nucleotide sequence ID" value="NZ_FOMI01000005.1"/>
</dbReference>
<evidence type="ECO:0000313" key="3">
    <source>
        <dbReference type="Proteomes" id="UP000199439"/>
    </source>
</evidence>
<protein>
    <submittedName>
        <fullName evidence="2">4-hydroxyproline epimerase</fullName>
    </submittedName>
</protein>